<sequence length="702" mass="81289">MEGRPISDLKVAELRKELEKRNKDKTGVKQVLLDRLKETLEKDGHDPQTYRFRDDDSVKTDQEVSDHSPVNGDGQGAEKVGSITKRRSPSDDVLSDEYISEHSLQKKITEETVPYVVQVGEQEEDLDYDLKCGNNDVSEVAGDSKDIQTKDEELGKHENKPESAVTTHQISESCRNLWISNLPKLVKAADLKQHFSKAGKVCFLPIRIVFQVVSATVVMSTRTPGGCFGFIQMASAEEAASAARAYDLAEFGGCILRVEATERKAPIQSNKTNDRVAGLNKSKTNMPDSRRTVSKPLVPRRRYIANRQRQLRRAAIRTAILREQRKRSEYLSVNNRPHPTKKTPIRRPLYQLTRPNYRVSKDSLRSRGGLALVSRHKSISQRQSSSRINTNHGTQSLLRRRLNYTINRRLREPIRVHKSASISRRSSKSFLPRVRRNPNICPENHRTYLSPPSRLIPLDSLTSKRNPAFRSNRPVERDLREPYRPVLPERKYHPQSPGRSHESSRYSRNIQSSVYSERNTVKPVYDSRSRQSHLTTRSEPRYTNYSNFESRKMPVVSRTDMYSEERYRTHDSHLSEVRRNQLRSNPPTSRMRVEESKRVYRAVSRSPPRSRDSTMMRPYPVSLNLNRHRTETSHRGRSPLMLQSTPHRPEIVEYEHRSEPRTNWQTERRSKVLSSPSQSWRPANHAFFLSPTYENRNTGRRY</sequence>
<dbReference type="Gene3D" id="3.30.70.330">
    <property type="match status" value="1"/>
</dbReference>
<feature type="compositionally biased region" description="Basic and acidic residues" evidence="5">
    <location>
        <begin position="655"/>
        <end position="670"/>
    </location>
</feature>
<dbReference type="GO" id="GO:0050684">
    <property type="term" value="P:regulation of mRNA processing"/>
    <property type="evidence" value="ECO:0007669"/>
    <property type="project" value="TreeGrafter"/>
</dbReference>
<dbReference type="PROSITE" id="PS50800">
    <property type="entry name" value="SAP"/>
    <property type="match status" value="1"/>
</dbReference>
<dbReference type="GO" id="GO:0003723">
    <property type="term" value="F:RNA binding"/>
    <property type="evidence" value="ECO:0007669"/>
    <property type="project" value="UniProtKB-UniRule"/>
</dbReference>
<feature type="region of interest" description="Disordered" evidence="5">
    <location>
        <begin position="418"/>
        <end position="543"/>
    </location>
</feature>
<dbReference type="Gene3D" id="1.10.720.30">
    <property type="entry name" value="SAP domain"/>
    <property type="match status" value="1"/>
</dbReference>
<feature type="domain" description="RRM" evidence="6">
    <location>
        <begin position="175"/>
        <end position="263"/>
    </location>
</feature>
<dbReference type="GO" id="GO:0043565">
    <property type="term" value="F:sequence-specific DNA binding"/>
    <property type="evidence" value="ECO:0007669"/>
    <property type="project" value="TreeGrafter"/>
</dbReference>
<evidence type="ECO:0000259" key="7">
    <source>
        <dbReference type="PROSITE" id="PS50800"/>
    </source>
</evidence>
<dbReference type="InterPro" id="IPR012677">
    <property type="entry name" value="Nucleotide-bd_a/b_plait_sf"/>
</dbReference>
<dbReference type="InterPro" id="IPR036361">
    <property type="entry name" value="SAP_dom_sf"/>
</dbReference>
<dbReference type="SUPFAM" id="SSF68906">
    <property type="entry name" value="SAP domain"/>
    <property type="match status" value="1"/>
</dbReference>
<feature type="region of interest" description="Disordered" evidence="5">
    <location>
        <begin position="39"/>
        <end position="93"/>
    </location>
</feature>
<proteinExistence type="predicted"/>
<keyword evidence="2 4" id="KW-0694">RNA-binding</keyword>
<feature type="domain" description="SAP" evidence="7">
    <location>
        <begin position="6"/>
        <end position="40"/>
    </location>
</feature>
<evidence type="ECO:0000313" key="8">
    <source>
        <dbReference type="Proteomes" id="UP000050792"/>
    </source>
</evidence>
<dbReference type="WBParaSite" id="SRDH1_2130.2">
    <property type="protein sequence ID" value="SRDH1_2130.2"/>
    <property type="gene ID" value="SRDH1_2130"/>
</dbReference>
<organism evidence="8 9">
    <name type="scientific">Schistosoma rodhaini</name>
    <dbReference type="NCBI Taxonomy" id="6188"/>
    <lineage>
        <taxon>Eukaryota</taxon>
        <taxon>Metazoa</taxon>
        <taxon>Spiralia</taxon>
        <taxon>Lophotrochozoa</taxon>
        <taxon>Platyhelminthes</taxon>
        <taxon>Trematoda</taxon>
        <taxon>Digenea</taxon>
        <taxon>Strigeidida</taxon>
        <taxon>Schistosomatoidea</taxon>
        <taxon>Schistosomatidae</taxon>
        <taxon>Schistosoma</taxon>
    </lineage>
</organism>
<feature type="region of interest" description="Disordered" evidence="5">
    <location>
        <begin position="655"/>
        <end position="679"/>
    </location>
</feature>
<feature type="compositionally biased region" description="Basic and acidic residues" evidence="5">
    <location>
        <begin position="142"/>
        <end position="161"/>
    </location>
</feature>
<feature type="compositionally biased region" description="Basic and acidic residues" evidence="5">
    <location>
        <begin position="39"/>
        <end position="66"/>
    </location>
</feature>
<dbReference type="InterPro" id="IPR035979">
    <property type="entry name" value="RBD_domain_sf"/>
</dbReference>
<evidence type="ECO:0000259" key="6">
    <source>
        <dbReference type="PROSITE" id="PS50102"/>
    </source>
</evidence>
<keyword evidence="8" id="KW-1185">Reference proteome</keyword>
<evidence type="ECO:0000256" key="4">
    <source>
        <dbReference type="PROSITE-ProRule" id="PRU00176"/>
    </source>
</evidence>
<feature type="compositionally biased region" description="Basic and acidic residues" evidence="5">
    <location>
        <begin position="473"/>
        <end position="492"/>
    </location>
</feature>
<name>A0AA85ESU2_9TREM</name>
<feature type="region of interest" description="Disordered" evidence="5">
    <location>
        <begin position="374"/>
        <end position="393"/>
    </location>
</feature>
<protein>
    <recommendedName>
        <fullName evidence="10">Scaffold attachment factor B2</fullName>
    </recommendedName>
</protein>
<dbReference type="Pfam" id="PF02037">
    <property type="entry name" value="SAP"/>
    <property type="match status" value="1"/>
</dbReference>
<dbReference type="Pfam" id="PF00076">
    <property type="entry name" value="RRM_1"/>
    <property type="match status" value="1"/>
</dbReference>
<dbReference type="SMART" id="SM00513">
    <property type="entry name" value="SAP"/>
    <property type="match status" value="1"/>
</dbReference>
<dbReference type="Proteomes" id="UP000050792">
    <property type="component" value="Unassembled WGS sequence"/>
</dbReference>
<reference evidence="8" key="1">
    <citation type="submission" date="2022-06" db="EMBL/GenBank/DDBJ databases">
        <authorList>
            <person name="Berger JAMES D."/>
            <person name="Berger JAMES D."/>
        </authorList>
    </citation>
    <scope>NUCLEOTIDE SEQUENCE [LARGE SCALE GENOMIC DNA]</scope>
</reference>
<evidence type="ECO:0000256" key="3">
    <source>
        <dbReference type="ARBA" id="ARBA00023242"/>
    </source>
</evidence>
<dbReference type="SMART" id="SM00360">
    <property type="entry name" value="RRM"/>
    <property type="match status" value="1"/>
</dbReference>
<evidence type="ECO:0000256" key="1">
    <source>
        <dbReference type="ARBA" id="ARBA00004123"/>
    </source>
</evidence>
<evidence type="ECO:0000256" key="5">
    <source>
        <dbReference type="SAM" id="MobiDB-lite"/>
    </source>
</evidence>
<accession>A0AA85ESU2</accession>
<feature type="compositionally biased region" description="Polar residues" evidence="5">
    <location>
        <begin position="532"/>
        <end position="543"/>
    </location>
</feature>
<dbReference type="PANTHER" id="PTHR15683">
    <property type="entry name" value="SCAFFOLD ATTACHMENT FACTOR B-RELATED"/>
    <property type="match status" value="1"/>
</dbReference>
<feature type="region of interest" description="Disordered" evidence="5">
    <location>
        <begin position="567"/>
        <end position="617"/>
    </location>
</feature>
<comment type="subcellular location">
    <subcellularLocation>
        <location evidence="1">Nucleus</location>
    </subcellularLocation>
</comment>
<dbReference type="GO" id="GO:0006357">
    <property type="term" value="P:regulation of transcription by RNA polymerase II"/>
    <property type="evidence" value="ECO:0007669"/>
    <property type="project" value="TreeGrafter"/>
</dbReference>
<dbReference type="InterPro" id="IPR051738">
    <property type="entry name" value="SAF_Modulators"/>
</dbReference>
<feature type="region of interest" description="Disordered" evidence="5">
    <location>
        <begin position="137"/>
        <end position="167"/>
    </location>
</feature>
<evidence type="ECO:0000256" key="2">
    <source>
        <dbReference type="ARBA" id="ARBA00022884"/>
    </source>
</evidence>
<evidence type="ECO:0008006" key="10">
    <source>
        <dbReference type="Google" id="ProtNLM"/>
    </source>
</evidence>
<keyword evidence="3" id="KW-0539">Nucleus</keyword>
<dbReference type="SUPFAM" id="SSF54928">
    <property type="entry name" value="RNA-binding domain, RBD"/>
    <property type="match status" value="1"/>
</dbReference>
<reference evidence="9" key="2">
    <citation type="submission" date="2023-11" db="UniProtKB">
        <authorList>
            <consortium name="WormBaseParasite"/>
        </authorList>
    </citation>
    <scope>IDENTIFICATION</scope>
</reference>
<evidence type="ECO:0000313" key="9">
    <source>
        <dbReference type="WBParaSite" id="SRDH1_2130.2"/>
    </source>
</evidence>
<dbReference type="InterPro" id="IPR000504">
    <property type="entry name" value="RRM_dom"/>
</dbReference>
<feature type="compositionally biased region" description="Polar residues" evidence="5">
    <location>
        <begin position="506"/>
        <end position="518"/>
    </location>
</feature>
<dbReference type="InterPro" id="IPR003034">
    <property type="entry name" value="SAP_dom"/>
</dbReference>
<feature type="compositionally biased region" description="Basic and acidic residues" evidence="5">
    <location>
        <begin position="567"/>
        <end position="579"/>
    </location>
</feature>
<dbReference type="PANTHER" id="PTHR15683:SF8">
    <property type="entry name" value="SCAFFOLD ATTACHMENT FACTOR B, ISOFORM B"/>
    <property type="match status" value="1"/>
</dbReference>
<dbReference type="GO" id="GO:0005634">
    <property type="term" value="C:nucleus"/>
    <property type="evidence" value="ECO:0007669"/>
    <property type="project" value="UniProtKB-SubCell"/>
</dbReference>
<dbReference type="AlphaFoldDB" id="A0AA85ESU2"/>
<dbReference type="PROSITE" id="PS50102">
    <property type="entry name" value="RRM"/>
    <property type="match status" value="1"/>
</dbReference>